<reference evidence="9" key="2">
    <citation type="submission" date="2017-10" db="EMBL/GenBank/DDBJ databases">
        <title>Ladona fulva Genome sequencing and assembly.</title>
        <authorList>
            <person name="Murali S."/>
            <person name="Richards S."/>
            <person name="Bandaranaike D."/>
            <person name="Bellair M."/>
            <person name="Blankenburg K."/>
            <person name="Chao H."/>
            <person name="Dinh H."/>
            <person name="Doddapaneni H."/>
            <person name="Dugan-Rocha S."/>
            <person name="Elkadiri S."/>
            <person name="Gnanaolivu R."/>
            <person name="Hernandez B."/>
            <person name="Skinner E."/>
            <person name="Javaid M."/>
            <person name="Lee S."/>
            <person name="Li M."/>
            <person name="Ming W."/>
            <person name="Munidasa M."/>
            <person name="Muniz J."/>
            <person name="Nguyen L."/>
            <person name="Hughes D."/>
            <person name="Osuji N."/>
            <person name="Pu L.-L."/>
            <person name="Puazo M."/>
            <person name="Qu C."/>
            <person name="Quiroz J."/>
            <person name="Raj R."/>
            <person name="Weissenberger G."/>
            <person name="Xin Y."/>
            <person name="Zou X."/>
            <person name="Han Y."/>
            <person name="Worley K."/>
            <person name="Muzny D."/>
            <person name="Gibbs R."/>
        </authorList>
    </citation>
    <scope>NUCLEOTIDE SEQUENCE</scope>
    <source>
        <strain evidence="9">Sampled in the wild</strain>
    </source>
</reference>
<evidence type="ECO:0000256" key="4">
    <source>
        <dbReference type="ARBA" id="ARBA00023054"/>
    </source>
</evidence>
<feature type="compositionally biased region" description="Low complexity" evidence="7">
    <location>
        <begin position="105"/>
        <end position="118"/>
    </location>
</feature>
<sequence>MTEHNLSNDGKDTSGYMDKSSSGSQDEVEVLRDHEMGRSSFEQLGGDMYLKDQEPFPKLWLHSTKVDVPNSALDTSGLTFSPVNNPKNEQSVIIEEPELEEESLQKLPSSVLSYSSNNSKEKSQLNSEDRENSSKGSPQAKIYKDVGAQVSDENATEDLRLIILNKEGEIETLKKKVDELSENRDLLNQVIIELREKVEWHSKHLEKYEEESLGREALIGQVQMEKNDLESALKLAEQEVNSWKSLHDNIKEKVKSQEEQIENLKAKVDKYCKANKEQHLLLKTAQQERKQIISIITNPGTGGNKDNENANLQISSTSSSLKALVTNLVDQLQSLSLEVSNLKSVKNQPKEDLQKEPELLATYSVKEPPGSVYEEVECQESRFVNPIDKKLVPNSIQAVRGSSPSLVSLEQMMEKVQQEGMEVLNLSELAIGKRATPIDTPISVSPLDSPKSCHSLNPSKVHSSADSLKTKQMFFPEDERAQLLQQIQTLENELSAKEREELRRRDWLEFQEKEGLAGWCGMIETIGQKQRHELNILEQLGQQRNARAKLEASMSHLQQQLSQAETELRKVTSRLGMERSHVIRLESALQQEKSNFSQLQQSLDLERKRANMMKELNLKVSETLQSELVQCQSKCMYLLESLKEEHELRMELEAQLKRIQREQEYAGESAERDHLGLDAIPTEQCRQLRKIEEECERKALEQELESEKHRRSQYQKELLQLRGLLESRSKQEMYDTCRRWSSSGFPPGTDTSFNAEDMLQNLKGINQVLGWHVRSRDDKQRPGMGSVDMEKYFLEAKCHHLEQKLESLMSVVKEHNLWTGDNSFAMVDEQPLPKLDGSIHPQLTEELVKFKELVQRLYSLYWRSERNRKALAWQKQYFLSILNASKVVKNDRSLDILKSNDMTGLERLHYFSWQSARKQKSHGSFRVLVWTVIATLRMKVLVLRSIAGVQVGCQSLIENVLPTHSYSRSKH</sequence>
<comment type="subcellular location">
    <subcellularLocation>
        <location evidence="1">Cytoplasm</location>
        <location evidence="1">Cytoskeleton</location>
        <location evidence="1">Microtubule organizing center</location>
    </subcellularLocation>
</comment>
<dbReference type="GO" id="GO:0005737">
    <property type="term" value="C:cytoplasm"/>
    <property type="evidence" value="ECO:0007669"/>
    <property type="project" value="UniProtKB-ARBA"/>
</dbReference>
<dbReference type="Proteomes" id="UP000792457">
    <property type="component" value="Unassembled WGS sequence"/>
</dbReference>
<proteinExistence type="predicted"/>
<evidence type="ECO:0000256" key="1">
    <source>
        <dbReference type="ARBA" id="ARBA00004267"/>
    </source>
</evidence>
<evidence type="ECO:0000256" key="7">
    <source>
        <dbReference type="SAM" id="MobiDB-lite"/>
    </source>
</evidence>
<keyword evidence="10" id="KW-1185">Reference proteome</keyword>
<evidence type="ECO:0000259" key="8">
    <source>
        <dbReference type="Pfam" id="PF10495"/>
    </source>
</evidence>
<gene>
    <name evidence="9" type="ORF">J437_LFUL015311</name>
</gene>
<keyword evidence="2" id="KW-0963">Cytoplasm</keyword>
<organism evidence="9 10">
    <name type="scientific">Ladona fulva</name>
    <name type="common">Scarce chaser dragonfly</name>
    <name type="synonym">Libellula fulva</name>
    <dbReference type="NCBI Taxonomy" id="123851"/>
    <lineage>
        <taxon>Eukaryota</taxon>
        <taxon>Metazoa</taxon>
        <taxon>Ecdysozoa</taxon>
        <taxon>Arthropoda</taxon>
        <taxon>Hexapoda</taxon>
        <taxon>Insecta</taxon>
        <taxon>Pterygota</taxon>
        <taxon>Palaeoptera</taxon>
        <taxon>Odonata</taxon>
        <taxon>Epiprocta</taxon>
        <taxon>Anisoptera</taxon>
        <taxon>Libelluloidea</taxon>
        <taxon>Libellulidae</taxon>
        <taxon>Ladona</taxon>
    </lineage>
</organism>
<feature type="coiled-coil region" evidence="6">
    <location>
        <begin position="540"/>
        <end position="609"/>
    </location>
</feature>
<evidence type="ECO:0000256" key="3">
    <source>
        <dbReference type="ARBA" id="ARBA00022553"/>
    </source>
</evidence>
<evidence type="ECO:0000256" key="5">
    <source>
        <dbReference type="ARBA" id="ARBA00023212"/>
    </source>
</evidence>
<evidence type="ECO:0000313" key="10">
    <source>
        <dbReference type="Proteomes" id="UP000792457"/>
    </source>
</evidence>
<name>A0A8K0P8Z3_LADFU</name>
<keyword evidence="4 6" id="KW-0175">Coiled coil</keyword>
<accession>A0A8K0P8Z3</accession>
<feature type="region of interest" description="Disordered" evidence="7">
    <location>
        <begin position="104"/>
        <end position="148"/>
    </location>
</feature>
<dbReference type="OrthoDB" id="6354508at2759"/>
<reference evidence="9" key="1">
    <citation type="submission" date="2013-04" db="EMBL/GenBank/DDBJ databases">
        <authorList>
            <person name="Qu J."/>
            <person name="Murali S.C."/>
            <person name="Bandaranaike D."/>
            <person name="Bellair M."/>
            <person name="Blankenburg K."/>
            <person name="Chao H."/>
            <person name="Dinh H."/>
            <person name="Doddapaneni H."/>
            <person name="Downs B."/>
            <person name="Dugan-Rocha S."/>
            <person name="Elkadiri S."/>
            <person name="Gnanaolivu R.D."/>
            <person name="Hernandez B."/>
            <person name="Javaid M."/>
            <person name="Jayaseelan J.C."/>
            <person name="Lee S."/>
            <person name="Li M."/>
            <person name="Ming W."/>
            <person name="Munidasa M."/>
            <person name="Muniz J."/>
            <person name="Nguyen L."/>
            <person name="Ongeri F."/>
            <person name="Osuji N."/>
            <person name="Pu L.-L."/>
            <person name="Puazo M."/>
            <person name="Qu C."/>
            <person name="Quiroz J."/>
            <person name="Raj R."/>
            <person name="Weissenberger G."/>
            <person name="Xin Y."/>
            <person name="Zou X."/>
            <person name="Han Y."/>
            <person name="Richards S."/>
            <person name="Worley K."/>
            <person name="Muzny D."/>
            <person name="Gibbs R."/>
        </authorList>
    </citation>
    <scope>NUCLEOTIDE SEQUENCE</scope>
    <source>
        <strain evidence="9">Sampled in the wild</strain>
    </source>
</reference>
<dbReference type="EMBL" id="KZ308872">
    <property type="protein sequence ID" value="KAG8235069.1"/>
    <property type="molecule type" value="Genomic_DNA"/>
</dbReference>
<feature type="domain" description="Pericentrin/AKAP-450 centrosomal targeting" evidence="8">
    <location>
        <begin position="862"/>
        <end position="942"/>
    </location>
</feature>
<dbReference type="AlphaFoldDB" id="A0A8K0P8Z3"/>
<keyword evidence="3" id="KW-0597">Phosphoprotein</keyword>
<dbReference type="GO" id="GO:0005815">
    <property type="term" value="C:microtubule organizing center"/>
    <property type="evidence" value="ECO:0007669"/>
    <property type="project" value="UniProtKB-SubCell"/>
</dbReference>
<dbReference type="Pfam" id="PF10495">
    <property type="entry name" value="PACT_coil_coil"/>
    <property type="match status" value="1"/>
</dbReference>
<feature type="region of interest" description="Disordered" evidence="7">
    <location>
        <begin position="1"/>
        <end position="39"/>
    </location>
</feature>
<keyword evidence="5" id="KW-0206">Cytoskeleton</keyword>
<comment type="caution">
    <text evidence="9">The sequence shown here is derived from an EMBL/GenBank/DDBJ whole genome shotgun (WGS) entry which is preliminary data.</text>
</comment>
<protein>
    <recommendedName>
        <fullName evidence="8">Pericentrin/AKAP-450 centrosomal targeting domain-containing protein</fullName>
    </recommendedName>
</protein>
<feature type="coiled-coil region" evidence="6">
    <location>
        <begin position="163"/>
        <end position="274"/>
    </location>
</feature>
<dbReference type="InterPro" id="IPR019528">
    <property type="entry name" value="PACT_domain"/>
</dbReference>
<feature type="compositionally biased region" description="Basic and acidic residues" evidence="7">
    <location>
        <begin position="119"/>
        <end position="133"/>
    </location>
</feature>
<evidence type="ECO:0000256" key="6">
    <source>
        <dbReference type="SAM" id="Coils"/>
    </source>
</evidence>
<evidence type="ECO:0000256" key="2">
    <source>
        <dbReference type="ARBA" id="ARBA00022490"/>
    </source>
</evidence>
<evidence type="ECO:0000313" key="9">
    <source>
        <dbReference type="EMBL" id="KAG8235069.1"/>
    </source>
</evidence>
<feature type="coiled-coil region" evidence="6">
    <location>
        <begin position="690"/>
        <end position="717"/>
    </location>
</feature>